<feature type="transmembrane region" description="Helical" evidence="6">
    <location>
        <begin position="153"/>
        <end position="176"/>
    </location>
</feature>
<reference evidence="8" key="1">
    <citation type="submission" date="2021-01" db="EMBL/GenBank/DDBJ databases">
        <authorList>
            <person name="Corre E."/>
            <person name="Pelletier E."/>
            <person name="Niang G."/>
            <person name="Scheremetjew M."/>
            <person name="Finn R."/>
            <person name="Kale V."/>
            <person name="Holt S."/>
            <person name="Cochrane G."/>
            <person name="Meng A."/>
            <person name="Brown T."/>
            <person name="Cohen L."/>
        </authorList>
    </citation>
    <scope>NUCLEOTIDE SEQUENCE</scope>
    <source>
        <strain evidence="8">SAG 36.94</strain>
    </source>
</reference>
<evidence type="ECO:0000256" key="6">
    <source>
        <dbReference type="SAM" id="Phobius"/>
    </source>
</evidence>
<feature type="transmembrane region" description="Helical" evidence="6">
    <location>
        <begin position="83"/>
        <end position="101"/>
    </location>
</feature>
<evidence type="ECO:0000259" key="7">
    <source>
        <dbReference type="PROSITE" id="PS50922"/>
    </source>
</evidence>
<protein>
    <recommendedName>
        <fullName evidence="7">TLC domain-containing protein</fullName>
    </recommendedName>
</protein>
<dbReference type="PANTHER" id="PTHR12560">
    <property type="entry name" value="LONGEVITY ASSURANCE FACTOR 1 LAG1"/>
    <property type="match status" value="1"/>
</dbReference>
<evidence type="ECO:0000313" key="8">
    <source>
        <dbReference type="EMBL" id="CAD9235889.1"/>
    </source>
</evidence>
<dbReference type="GO" id="GO:0050291">
    <property type="term" value="F:sphingosine N-acyltransferase activity"/>
    <property type="evidence" value="ECO:0007669"/>
    <property type="project" value="InterPro"/>
</dbReference>
<dbReference type="PANTHER" id="PTHR12560:SF0">
    <property type="entry name" value="LD18904P"/>
    <property type="match status" value="1"/>
</dbReference>
<feature type="transmembrane region" description="Helical" evidence="6">
    <location>
        <begin position="218"/>
        <end position="242"/>
    </location>
</feature>
<organism evidence="8">
    <name type="scientific">Compsopogon caeruleus</name>
    <dbReference type="NCBI Taxonomy" id="31354"/>
    <lineage>
        <taxon>Eukaryota</taxon>
        <taxon>Rhodophyta</taxon>
        <taxon>Compsopogonophyceae</taxon>
        <taxon>Compsopogonales</taxon>
        <taxon>Compsopogonaceae</taxon>
        <taxon>Compsopogon</taxon>
    </lineage>
</organism>
<dbReference type="InterPro" id="IPR016439">
    <property type="entry name" value="Lag1/Lac1-like"/>
</dbReference>
<evidence type="ECO:0000256" key="2">
    <source>
        <dbReference type="ARBA" id="ARBA00022692"/>
    </source>
</evidence>
<keyword evidence="3 6" id="KW-1133">Transmembrane helix</keyword>
<dbReference type="InterPro" id="IPR006634">
    <property type="entry name" value="TLC-dom"/>
</dbReference>
<dbReference type="GO" id="GO:0046513">
    <property type="term" value="P:ceramide biosynthetic process"/>
    <property type="evidence" value="ECO:0007669"/>
    <property type="project" value="InterPro"/>
</dbReference>
<feature type="transmembrane region" description="Helical" evidence="6">
    <location>
        <begin position="113"/>
        <end position="133"/>
    </location>
</feature>
<keyword evidence="4 5" id="KW-0472">Membrane</keyword>
<sequence length="265" mass="30584">MFRGRDKMKFSSKKIRKIGENGFYSVAYLLSFVIGMLVLRDESANWKVNLLSNDRMMGFWESITDQDTLRGRLEPPTGWVRPFYLGVSGFWLGCAVSHFAIDTRRSDFMEFVVHHLSTLLLLLVSYVLGYVRFGLVILPLHDCTDILLYGAKTVHYMGISGVDTAIFFAFTVCFLVTRLILYPRLVYGIFLEPFLILAENPTYNFWARYWPVYIAEYVVVLSALFILQVLHCYWFGLVLKILEGELSGRRKVSEEGDARSDDEDD</sequence>
<keyword evidence="2 5" id="KW-0812">Transmembrane</keyword>
<dbReference type="GO" id="GO:0016020">
    <property type="term" value="C:membrane"/>
    <property type="evidence" value="ECO:0007669"/>
    <property type="project" value="UniProtKB-SubCell"/>
</dbReference>
<dbReference type="Pfam" id="PF03798">
    <property type="entry name" value="TRAM_LAG1_CLN8"/>
    <property type="match status" value="1"/>
</dbReference>
<feature type="domain" description="TLC" evidence="7">
    <location>
        <begin position="13"/>
        <end position="247"/>
    </location>
</feature>
<evidence type="ECO:0000256" key="3">
    <source>
        <dbReference type="ARBA" id="ARBA00022989"/>
    </source>
</evidence>
<dbReference type="AlphaFoldDB" id="A0A7S1TH34"/>
<evidence type="ECO:0000256" key="4">
    <source>
        <dbReference type="ARBA" id="ARBA00023136"/>
    </source>
</evidence>
<dbReference type="EMBL" id="HBGH01014416">
    <property type="protein sequence ID" value="CAD9235889.1"/>
    <property type="molecule type" value="Transcribed_RNA"/>
</dbReference>
<dbReference type="PROSITE" id="PS50922">
    <property type="entry name" value="TLC"/>
    <property type="match status" value="1"/>
</dbReference>
<dbReference type="SMART" id="SM00724">
    <property type="entry name" value="TLC"/>
    <property type="match status" value="1"/>
</dbReference>
<evidence type="ECO:0000256" key="5">
    <source>
        <dbReference type="PROSITE-ProRule" id="PRU00205"/>
    </source>
</evidence>
<accession>A0A7S1TH34</accession>
<name>A0A7S1TH34_9RHOD</name>
<comment type="subcellular location">
    <subcellularLocation>
        <location evidence="1">Membrane</location>
        <topology evidence="1">Multi-pass membrane protein</topology>
    </subcellularLocation>
</comment>
<proteinExistence type="predicted"/>
<evidence type="ECO:0000256" key="1">
    <source>
        <dbReference type="ARBA" id="ARBA00004141"/>
    </source>
</evidence>
<feature type="transmembrane region" description="Helical" evidence="6">
    <location>
        <begin position="21"/>
        <end position="39"/>
    </location>
</feature>
<feature type="transmembrane region" description="Helical" evidence="6">
    <location>
        <begin position="181"/>
        <end position="198"/>
    </location>
</feature>
<gene>
    <name evidence="8" type="ORF">CCAE0312_LOCUS7981</name>
</gene>
<dbReference type="PIRSF" id="PIRSF005225">
    <property type="entry name" value="LAG1_LAC1"/>
    <property type="match status" value="1"/>
</dbReference>